<dbReference type="EMBL" id="VSRR010041659">
    <property type="protein sequence ID" value="MPC75691.1"/>
    <property type="molecule type" value="Genomic_DNA"/>
</dbReference>
<feature type="region of interest" description="Disordered" evidence="1">
    <location>
        <begin position="55"/>
        <end position="92"/>
    </location>
</feature>
<organism evidence="2 3">
    <name type="scientific">Portunus trituberculatus</name>
    <name type="common">Swimming crab</name>
    <name type="synonym">Neptunus trituberculatus</name>
    <dbReference type="NCBI Taxonomy" id="210409"/>
    <lineage>
        <taxon>Eukaryota</taxon>
        <taxon>Metazoa</taxon>
        <taxon>Ecdysozoa</taxon>
        <taxon>Arthropoda</taxon>
        <taxon>Crustacea</taxon>
        <taxon>Multicrustacea</taxon>
        <taxon>Malacostraca</taxon>
        <taxon>Eumalacostraca</taxon>
        <taxon>Eucarida</taxon>
        <taxon>Decapoda</taxon>
        <taxon>Pleocyemata</taxon>
        <taxon>Brachyura</taxon>
        <taxon>Eubrachyura</taxon>
        <taxon>Portunoidea</taxon>
        <taxon>Portunidae</taxon>
        <taxon>Portuninae</taxon>
        <taxon>Portunus</taxon>
    </lineage>
</organism>
<reference evidence="2 3" key="1">
    <citation type="submission" date="2019-05" db="EMBL/GenBank/DDBJ databases">
        <title>Another draft genome of Portunus trituberculatus and its Hox gene families provides insights of decapod evolution.</title>
        <authorList>
            <person name="Jeong J.-H."/>
            <person name="Song I."/>
            <person name="Kim S."/>
            <person name="Choi T."/>
            <person name="Kim D."/>
            <person name="Ryu S."/>
            <person name="Kim W."/>
        </authorList>
    </citation>
    <scope>NUCLEOTIDE SEQUENCE [LARGE SCALE GENOMIC DNA]</scope>
    <source>
        <tissue evidence="2">Muscle</tissue>
    </source>
</reference>
<protein>
    <submittedName>
        <fullName evidence="2">Uncharacterized protein</fullName>
    </submittedName>
</protein>
<evidence type="ECO:0000313" key="3">
    <source>
        <dbReference type="Proteomes" id="UP000324222"/>
    </source>
</evidence>
<proteinExistence type="predicted"/>
<sequence>MGSNSTANFNVGFERPGIHGPVSSVPHRLTASRADEQRPLICFIKAAEYLQRGTPLGPRQLLDGLPLLPPAPGGKKGEQQKGRAKGERKNKC</sequence>
<evidence type="ECO:0000256" key="1">
    <source>
        <dbReference type="SAM" id="MobiDB-lite"/>
    </source>
</evidence>
<keyword evidence="3" id="KW-1185">Reference proteome</keyword>
<gene>
    <name evidence="2" type="ORF">E2C01_070084</name>
</gene>
<feature type="compositionally biased region" description="Low complexity" evidence="1">
    <location>
        <begin position="55"/>
        <end position="66"/>
    </location>
</feature>
<dbReference type="Proteomes" id="UP000324222">
    <property type="component" value="Unassembled WGS sequence"/>
</dbReference>
<comment type="caution">
    <text evidence="2">The sequence shown here is derived from an EMBL/GenBank/DDBJ whole genome shotgun (WGS) entry which is preliminary data.</text>
</comment>
<accession>A0A5B7HRS4</accession>
<dbReference type="AlphaFoldDB" id="A0A5B7HRS4"/>
<feature type="compositionally biased region" description="Basic and acidic residues" evidence="1">
    <location>
        <begin position="75"/>
        <end position="92"/>
    </location>
</feature>
<evidence type="ECO:0000313" key="2">
    <source>
        <dbReference type="EMBL" id="MPC75691.1"/>
    </source>
</evidence>
<feature type="region of interest" description="Disordered" evidence="1">
    <location>
        <begin position="1"/>
        <end position="31"/>
    </location>
</feature>
<name>A0A5B7HRS4_PORTR</name>